<feature type="transmembrane region" description="Helical" evidence="1">
    <location>
        <begin position="164"/>
        <end position="186"/>
    </location>
</feature>
<dbReference type="Proteomes" id="UP000449906">
    <property type="component" value="Unassembled WGS sequence"/>
</dbReference>
<accession>A0A7J5E0R7</accession>
<comment type="caution">
    <text evidence="2">The sequence shown here is derived from an EMBL/GenBank/DDBJ whole genome shotgun (WGS) entry which is preliminary data.</text>
</comment>
<evidence type="ECO:0008006" key="4">
    <source>
        <dbReference type="Google" id="ProtNLM"/>
    </source>
</evidence>
<organism evidence="2 3">
    <name type="scientific">Nocardioides simplex</name>
    <name type="common">Arthrobacter simplex</name>
    <dbReference type="NCBI Taxonomy" id="2045"/>
    <lineage>
        <taxon>Bacteria</taxon>
        <taxon>Bacillati</taxon>
        <taxon>Actinomycetota</taxon>
        <taxon>Actinomycetes</taxon>
        <taxon>Propionibacteriales</taxon>
        <taxon>Nocardioidaceae</taxon>
        <taxon>Pimelobacter</taxon>
    </lineage>
</organism>
<protein>
    <recommendedName>
        <fullName evidence="4">PH domain-containing protein</fullName>
    </recommendedName>
</protein>
<dbReference type="EMBL" id="WBVM01000001">
    <property type="protein sequence ID" value="KAB2811860.1"/>
    <property type="molecule type" value="Genomic_DNA"/>
</dbReference>
<evidence type="ECO:0000313" key="2">
    <source>
        <dbReference type="EMBL" id="KAB2811860.1"/>
    </source>
</evidence>
<dbReference type="RefSeq" id="WP_151579286.1">
    <property type="nucleotide sequence ID" value="NZ_WBVM01000001.1"/>
</dbReference>
<keyword evidence="1" id="KW-0812">Transmembrane</keyword>
<name>A0A7J5E0R7_NOCSI</name>
<sequence>MRNEGVEKVERYSSGGLAIGVVGLVLAVGAIVYGAVDREAGFAQWGFALLGLVAVLIWAVMIRPAVRLHGDVVELRNIIRTHWVPYGRITSVEVAQVTVVQTDEAKYVGSGFGRSRRIQARDQRLPDGAAHERHSVGWLIEDKLRRRAAEAKERSAEAAPVRQAWAWPEIVALAVLALATVVLAFVG</sequence>
<proteinExistence type="predicted"/>
<keyword evidence="1" id="KW-1133">Transmembrane helix</keyword>
<dbReference type="AlphaFoldDB" id="A0A7J5E0R7"/>
<feature type="transmembrane region" description="Helical" evidence="1">
    <location>
        <begin position="12"/>
        <end position="36"/>
    </location>
</feature>
<evidence type="ECO:0000256" key="1">
    <source>
        <dbReference type="SAM" id="Phobius"/>
    </source>
</evidence>
<reference evidence="2 3" key="1">
    <citation type="submission" date="2019-09" db="EMBL/GenBank/DDBJ databases">
        <title>Pimelobacter sp. isolated from Paulinella.</title>
        <authorList>
            <person name="Jeong S.E."/>
        </authorList>
    </citation>
    <scope>NUCLEOTIDE SEQUENCE [LARGE SCALE GENOMIC DNA]</scope>
    <source>
        <strain evidence="2 3">Pch-N</strain>
    </source>
</reference>
<keyword evidence="1" id="KW-0472">Membrane</keyword>
<evidence type="ECO:0000313" key="3">
    <source>
        <dbReference type="Proteomes" id="UP000449906"/>
    </source>
</evidence>
<feature type="transmembrane region" description="Helical" evidence="1">
    <location>
        <begin position="42"/>
        <end position="61"/>
    </location>
</feature>
<gene>
    <name evidence="2" type="ORF">F9L07_08440</name>
</gene>